<evidence type="ECO:0000256" key="1">
    <source>
        <dbReference type="SAM" id="SignalP"/>
    </source>
</evidence>
<gene>
    <name evidence="2" type="ORF">LX32DRAFT_251230</name>
</gene>
<keyword evidence="3" id="KW-1185">Reference proteome</keyword>
<feature type="chain" id="PRO_5042050085" description="Secreted protein" evidence="1">
    <location>
        <begin position="25"/>
        <end position="131"/>
    </location>
</feature>
<protein>
    <recommendedName>
        <fullName evidence="4">Secreted protein</fullName>
    </recommendedName>
</protein>
<dbReference type="Proteomes" id="UP001232148">
    <property type="component" value="Unassembled WGS sequence"/>
</dbReference>
<keyword evidence="1" id="KW-0732">Signal</keyword>
<evidence type="ECO:0000313" key="2">
    <source>
        <dbReference type="EMBL" id="KAK2021451.1"/>
    </source>
</evidence>
<proteinExistence type="predicted"/>
<comment type="caution">
    <text evidence="2">The sequence shown here is derived from an EMBL/GenBank/DDBJ whole genome shotgun (WGS) entry which is preliminary data.</text>
</comment>
<organism evidence="2 3">
    <name type="scientific">Colletotrichum zoysiae</name>
    <dbReference type="NCBI Taxonomy" id="1216348"/>
    <lineage>
        <taxon>Eukaryota</taxon>
        <taxon>Fungi</taxon>
        <taxon>Dikarya</taxon>
        <taxon>Ascomycota</taxon>
        <taxon>Pezizomycotina</taxon>
        <taxon>Sordariomycetes</taxon>
        <taxon>Hypocreomycetidae</taxon>
        <taxon>Glomerellales</taxon>
        <taxon>Glomerellaceae</taxon>
        <taxon>Colletotrichum</taxon>
        <taxon>Colletotrichum graminicola species complex</taxon>
    </lineage>
</organism>
<dbReference type="AlphaFoldDB" id="A0AAD9H2Y4"/>
<evidence type="ECO:0000313" key="3">
    <source>
        <dbReference type="Proteomes" id="UP001232148"/>
    </source>
</evidence>
<evidence type="ECO:0008006" key="4">
    <source>
        <dbReference type="Google" id="ProtNLM"/>
    </source>
</evidence>
<sequence>MISALRPFIIQALIWMPLPSGTNAALGMSDMSAIRFELLGIKTHQFSLQLFNASNQTTKHNRTRPNTIKQQATMCTKDQSTKIYTCGDRVTEDSNFKPCSKQSEPGHTVTINTLGSSRQKGKCGRYGCTNP</sequence>
<accession>A0AAD9H2Y4</accession>
<feature type="signal peptide" evidence="1">
    <location>
        <begin position="1"/>
        <end position="24"/>
    </location>
</feature>
<reference evidence="2" key="1">
    <citation type="submission" date="2021-06" db="EMBL/GenBank/DDBJ databases">
        <title>Comparative genomics, transcriptomics and evolutionary studies reveal genomic signatures of adaptation to plant cell wall in hemibiotrophic fungi.</title>
        <authorList>
            <consortium name="DOE Joint Genome Institute"/>
            <person name="Baroncelli R."/>
            <person name="Diaz J.F."/>
            <person name="Benocci T."/>
            <person name="Peng M."/>
            <person name="Battaglia E."/>
            <person name="Haridas S."/>
            <person name="Andreopoulos W."/>
            <person name="Labutti K."/>
            <person name="Pangilinan J."/>
            <person name="Floch G.L."/>
            <person name="Makela M.R."/>
            <person name="Henrissat B."/>
            <person name="Grigoriev I.V."/>
            <person name="Crouch J.A."/>
            <person name="De Vries R.P."/>
            <person name="Sukno S.A."/>
            <person name="Thon M.R."/>
        </authorList>
    </citation>
    <scope>NUCLEOTIDE SEQUENCE</scope>
    <source>
        <strain evidence="2">MAFF235873</strain>
    </source>
</reference>
<dbReference type="EMBL" id="MU843104">
    <property type="protein sequence ID" value="KAK2021451.1"/>
    <property type="molecule type" value="Genomic_DNA"/>
</dbReference>
<name>A0AAD9H2Y4_9PEZI</name>